<gene>
    <name evidence="2" type="ORF">EPUL_004983</name>
</gene>
<dbReference type="Proteomes" id="UP000237438">
    <property type="component" value="Unassembled WGS sequence"/>
</dbReference>
<dbReference type="SUPFAM" id="SSF56672">
    <property type="entry name" value="DNA/RNA polymerases"/>
    <property type="match status" value="1"/>
</dbReference>
<evidence type="ECO:0000256" key="1">
    <source>
        <dbReference type="SAM" id="MobiDB-lite"/>
    </source>
</evidence>
<reference evidence="2 3" key="1">
    <citation type="submission" date="2017-10" db="EMBL/GenBank/DDBJ databases">
        <title>Development of genomic resources for the powdery mildew, Erysiphe pulchra.</title>
        <authorList>
            <person name="Wadl P.A."/>
            <person name="Mack B.M."/>
            <person name="Moore G."/>
            <person name="Beltz S.B."/>
        </authorList>
    </citation>
    <scope>NUCLEOTIDE SEQUENCE [LARGE SCALE GENOMIC DNA]</scope>
    <source>
        <strain evidence="2">Cflorida</strain>
    </source>
</reference>
<organism evidence="2 3">
    <name type="scientific">Erysiphe pulchra</name>
    <dbReference type="NCBI Taxonomy" id="225359"/>
    <lineage>
        <taxon>Eukaryota</taxon>
        <taxon>Fungi</taxon>
        <taxon>Dikarya</taxon>
        <taxon>Ascomycota</taxon>
        <taxon>Pezizomycotina</taxon>
        <taxon>Leotiomycetes</taxon>
        <taxon>Erysiphales</taxon>
        <taxon>Erysiphaceae</taxon>
        <taxon>Erysiphe</taxon>
    </lineage>
</organism>
<feature type="region of interest" description="Disordered" evidence="1">
    <location>
        <begin position="170"/>
        <end position="205"/>
    </location>
</feature>
<keyword evidence="3" id="KW-1185">Reference proteome</keyword>
<dbReference type="AlphaFoldDB" id="A0A2S4PN69"/>
<dbReference type="Gene3D" id="2.40.70.10">
    <property type="entry name" value="Acid Proteases"/>
    <property type="match status" value="1"/>
</dbReference>
<protein>
    <recommendedName>
        <fullName evidence="4">Reverse transcriptase domain-containing protein</fullName>
    </recommendedName>
</protein>
<dbReference type="OrthoDB" id="3596854at2759"/>
<evidence type="ECO:0008006" key="4">
    <source>
        <dbReference type="Google" id="ProtNLM"/>
    </source>
</evidence>
<comment type="caution">
    <text evidence="2">The sequence shown here is derived from an EMBL/GenBank/DDBJ whole genome shotgun (WGS) entry which is preliminary data.</text>
</comment>
<feature type="non-terminal residue" evidence="2">
    <location>
        <position position="479"/>
    </location>
</feature>
<dbReference type="InterPro" id="IPR021109">
    <property type="entry name" value="Peptidase_aspartic_dom_sf"/>
</dbReference>
<dbReference type="PANTHER" id="PTHR33064">
    <property type="entry name" value="POL PROTEIN"/>
    <property type="match status" value="1"/>
</dbReference>
<proteinExistence type="predicted"/>
<dbReference type="PANTHER" id="PTHR33064:SF37">
    <property type="entry name" value="RIBONUCLEASE H"/>
    <property type="match status" value="1"/>
</dbReference>
<feature type="compositionally biased region" description="Acidic residues" evidence="1">
    <location>
        <begin position="173"/>
        <end position="200"/>
    </location>
</feature>
<sequence>MEEQKAFRLPIVVKTMKDGKPVRVSMPSGAAQADQGSDMIIVTVGFLKKLGLPVRILAESGLNGLTMNVADGSSARLTHYAELKIGVHGIWRRVEAFVRLFSEDNKEDIHLLLGLPWLFTVDAKIKIKDSLIEIGDVERGEEIKEIKGPKFVGSEGHKLILCQVARLETKEVEDTESSGDESEDQDSEDDDDIESSDEEECHINAPRIGRNKLSSKVESLWSDTSPSHCLPGSNVENLHESKIPCYPEVRRSVVRELSEASQEVIDEWIKNTGVKIGILMKDQRDKLARLLYPYKDLNSTGVEDLPFTDLYVHRVRLKEGTKPFSRIKQRRWPPGKEFWMRRIISDGLKFGLYESTIRANGKLSDWNAMAQLVDKSDNPDEWDEPRLTFDYQNVKEDKLGCFVELLSRCHDYLGDPSHEMFFKLDLKNGYWAIMVHPDDRHLFAFSMPGMGQLQPTRIPQGSKGLRYMCKYIYRRIQNE</sequence>
<dbReference type="InterPro" id="IPR051320">
    <property type="entry name" value="Viral_Replic_Matur_Polypro"/>
</dbReference>
<evidence type="ECO:0000313" key="3">
    <source>
        <dbReference type="Proteomes" id="UP000237438"/>
    </source>
</evidence>
<accession>A0A2S4PN69</accession>
<dbReference type="Gene3D" id="3.10.10.10">
    <property type="entry name" value="HIV Type 1 Reverse Transcriptase, subunit A, domain 1"/>
    <property type="match status" value="1"/>
</dbReference>
<dbReference type="CDD" id="cd00303">
    <property type="entry name" value="retropepsin_like"/>
    <property type="match status" value="1"/>
</dbReference>
<name>A0A2S4PN69_9PEZI</name>
<dbReference type="InterPro" id="IPR043502">
    <property type="entry name" value="DNA/RNA_pol_sf"/>
</dbReference>
<dbReference type="EMBL" id="PEDP01001541">
    <property type="protein sequence ID" value="POS83490.1"/>
    <property type="molecule type" value="Genomic_DNA"/>
</dbReference>
<evidence type="ECO:0000313" key="2">
    <source>
        <dbReference type="EMBL" id="POS83490.1"/>
    </source>
</evidence>